<gene>
    <name evidence="3" type="ORF">ACFFRH_27630</name>
</gene>
<dbReference type="CDD" id="cd06587">
    <property type="entry name" value="VOC"/>
    <property type="match status" value="1"/>
</dbReference>
<dbReference type="InterPro" id="IPR041581">
    <property type="entry name" value="Glyoxalase_6"/>
</dbReference>
<feature type="region of interest" description="Disordered" evidence="1">
    <location>
        <begin position="205"/>
        <end position="225"/>
    </location>
</feature>
<accession>A0ABV5TJH6</accession>
<comment type="caution">
    <text evidence="3">The sequence shown here is derived from an EMBL/GenBank/DDBJ whole genome shotgun (WGS) entry which is preliminary data.</text>
</comment>
<dbReference type="Pfam" id="PF18029">
    <property type="entry name" value="Glyoxalase_6"/>
    <property type="match status" value="1"/>
</dbReference>
<dbReference type="Gene3D" id="3.10.180.10">
    <property type="entry name" value="2,3-Dihydroxybiphenyl 1,2-Dioxygenase, domain 1"/>
    <property type="match status" value="1"/>
</dbReference>
<name>A0ABV5TJH6_9ACTN</name>
<evidence type="ECO:0000256" key="1">
    <source>
        <dbReference type="SAM" id="MobiDB-lite"/>
    </source>
</evidence>
<dbReference type="EMBL" id="JBHMBS010000015">
    <property type="protein sequence ID" value="MFB9679267.1"/>
    <property type="molecule type" value="Genomic_DNA"/>
</dbReference>
<evidence type="ECO:0000313" key="4">
    <source>
        <dbReference type="Proteomes" id="UP001589610"/>
    </source>
</evidence>
<feature type="domain" description="Glyoxalase-like" evidence="2">
    <location>
        <begin position="13"/>
        <end position="123"/>
    </location>
</feature>
<dbReference type="Proteomes" id="UP001589610">
    <property type="component" value="Unassembled WGS sequence"/>
</dbReference>
<evidence type="ECO:0000313" key="3">
    <source>
        <dbReference type="EMBL" id="MFB9679267.1"/>
    </source>
</evidence>
<dbReference type="RefSeq" id="WP_344747849.1">
    <property type="nucleotide sequence ID" value="NZ_BAAAWW010000139.1"/>
</dbReference>
<feature type="region of interest" description="Disordered" evidence="1">
    <location>
        <begin position="134"/>
        <end position="175"/>
    </location>
</feature>
<feature type="compositionally biased region" description="Basic and acidic residues" evidence="1">
    <location>
        <begin position="137"/>
        <end position="158"/>
    </location>
</feature>
<evidence type="ECO:0000259" key="2">
    <source>
        <dbReference type="Pfam" id="PF18029"/>
    </source>
</evidence>
<dbReference type="PANTHER" id="PTHR35908:SF1">
    <property type="entry name" value="CONSERVED PROTEIN"/>
    <property type="match status" value="1"/>
</dbReference>
<proteinExistence type="predicted"/>
<dbReference type="PANTHER" id="PTHR35908">
    <property type="entry name" value="HYPOTHETICAL FUSION PROTEIN"/>
    <property type="match status" value="1"/>
</dbReference>
<dbReference type="SUPFAM" id="SSF54593">
    <property type="entry name" value="Glyoxalase/Bleomycin resistance protein/Dihydroxybiphenyl dioxygenase"/>
    <property type="match status" value="1"/>
</dbReference>
<organism evidence="3 4">
    <name type="scientific">Streptosporangium vulgare</name>
    <dbReference type="NCBI Taxonomy" id="46190"/>
    <lineage>
        <taxon>Bacteria</taxon>
        <taxon>Bacillati</taxon>
        <taxon>Actinomycetota</taxon>
        <taxon>Actinomycetes</taxon>
        <taxon>Streptosporangiales</taxon>
        <taxon>Streptosporangiaceae</taxon>
        <taxon>Streptosporangium</taxon>
    </lineage>
</organism>
<dbReference type="InterPro" id="IPR029068">
    <property type="entry name" value="Glyas_Bleomycin-R_OHBP_Dase"/>
</dbReference>
<keyword evidence="4" id="KW-1185">Reference proteome</keyword>
<reference evidence="3 4" key="1">
    <citation type="submission" date="2024-09" db="EMBL/GenBank/DDBJ databases">
        <authorList>
            <person name="Sun Q."/>
            <person name="Mori K."/>
        </authorList>
    </citation>
    <scope>NUCLEOTIDE SEQUENCE [LARGE SCALE GENOMIC DNA]</scope>
    <source>
        <strain evidence="3 4">JCM 3028</strain>
    </source>
</reference>
<protein>
    <submittedName>
        <fullName evidence="3">VOC family protein</fullName>
    </submittedName>
</protein>
<sequence length="243" mass="25911">MRSRTAGMWWGAAVEAPDPGALARFYSELLGWPVNHEEPGTAIVAPPQGGVYLVFQQATGYRAPTWPPVDGEQRPMMHFDFQVGDLDSAVADAIALGASPVAEQPRENVRVLLDPAGHPFCLCLDNDQAVTGLDRAGPGRDAGERLAGRRAAPRERDATGSPVPATSPDLVGQAGASPFERVSSATSPGHAPVRERARLCLSALGGSARARRDPRPSPSHRQGPRIEVFQSTRVMYTLYGSGR</sequence>